<name>A0A7J7GKQ8_CAMSI</name>
<dbReference type="EMBL" id="JACBKZ010000010">
    <property type="protein sequence ID" value="KAF5940491.1"/>
    <property type="molecule type" value="Genomic_DNA"/>
</dbReference>
<comment type="caution">
    <text evidence="1">The sequence shown here is derived from an EMBL/GenBank/DDBJ whole genome shotgun (WGS) entry which is preliminary data.</text>
</comment>
<evidence type="ECO:0000313" key="1">
    <source>
        <dbReference type="EMBL" id="KAF5940491.1"/>
    </source>
</evidence>
<dbReference type="AlphaFoldDB" id="A0A7J7GKQ8"/>
<organism evidence="1 2">
    <name type="scientific">Camellia sinensis</name>
    <name type="common">Tea plant</name>
    <name type="synonym">Thea sinensis</name>
    <dbReference type="NCBI Taxonomy" id="4442"/>
    <lineage>
        <taxon>Eukaryota</taxon>
        <taxon>Viridiplantae</taxon>
        <taxon>Streptophyta</taxon>
        <taxon>Embryophyta</taxon>
        <taxon>Tracheophyta</taxon>
        <taxon>Spermatophyta</taxon>
        <taxon>Magnoliopsida</taxon>
        <taxon>eudicotyledons</taxon>
        <taxon>Gunneridae</taxon>
        <taxon>Pentapetalae</taxon>
        <taxon>asterids</taxon>
        <taxon>Ericales</taxon>
        <taxon>Theaceae</taxon>
        <taxon>Camellia</taxon>
    </lineage>
</organism>
<sequence>MPSNHISSKLPHNTFMSFRASTKQRNPSPSHRVRSVATLAEAVARFDKMDLAGGTLVPVQGLDSPLYALEVVKLLMKLWQINPDKAREEFRPASQKYSDSGVRDLMDSMGLGMLAEQVLPRPHKLYLTWGTKHY</sequence>
<gene>
    <name evidence="1" type="ORF">HYC85_021658</name>
</gene>
<keyword evidence="2" id="KW-1185">Reference proteome</keyword>
<reference evidence="1 2" key="2">
    <citation type="submission" date="2020-07" db="EMBL/GenBank/DDBJ databases">
        <title>Genome assembly of wild tea tree DASZ reveals pedigree and selection history of tea varieties.</title>
        <authorList>
            <person name="Zhang W."/>
        </authorList>
    </citation>
    <scope>NUCLEOTIDE SEQUENCE [LARGE SCALE GENOMIC DNA]</scope>
    <source>
        <strain evidence="2">cv. G240</strain>
        <tissue evidence="1">Leaf</tissue>
    </source>
</reference>
<protein>
    <submittedName>
        <fullName evidence="1">Uncharacterized protein</fullName>
    </submittedName>
</protein>
<evidence type="ECO:0000313" key="2">
    <source>
        <dbReference type="Proteomes" id="UP000593564"/>
    </source>
</evidence>
<dbReference type="Proteomes" id="UP000593564">
    <property type="component" value="Unassembled WGS sequence"/>
</dbReference>
<proteinExistence type="predicted"/>
<accession>A0A7J7GKQ8</accession>
<reference evidence="2" key="1">
    <citation type="journal article" date="2020" name="Nat. Commun.">
        <title>Genome assembly of wild tea tree DASZ reveals pedigree and selection history of tea varieties.</title>
        <authorList>
            <person name="Zhang W."/>
            <person name="Zhang Y."/>
            <person name="Qiu H."/>
            <person name="Guo Y."/>
            <person name="Wan H."/>
            <person name="Zhang X."/>
            <person name="Scossa F."/>
            <person name="Alseekh S."/>
            <person name="Zhang Q."/>
            <person name="Wang P."/>
            <person name="Xu L."/>
            <person name="Schmidt M.H."/>
            <person name="Jia X."/>
            <person name="Li D."/>
            <person name="Zhu A."/>
            <person name="Guo F."/>
            <person name="Chen W."/>
            <person name="Ni D."/>
            <person name="Usadel B."/>
            <person name="Fernie A.R."/>
            <person name="Wen W."/>
        </authorList>
    </citation>
    <scope>NUCLEOTIDE SEQUENCE [LARGE SCALE GENOMIC DNA]</scope>
    <source>
        <strain evidence="2">cv. G240</strain>
    </source>
</reference>